<dbReference type="Proteomes" id="UP001165082">
    <property type="component" value="Unassembled WGS sequence"/>
</dbReference>
<dbReference type="OrthoDB" id="203399at2759"/>
<reference evidence="2" key="1">
    <citation type="submission" date="2022-07" db="EMBL/GenBank/DDBJ databases">
        <title>Genome analysis of Parmales, a sister group of diatoms, reveals the evolutionary specialization of diatoms from phago-mixotrophs to photoautotrophs.</title>
        <authorList>
            <person name="Ban H."/>
            <person name="Sato S."/>
            <person name="Yoshikawa S."/>
            <person name="Kazumasa Y."/>
            <person name="Nakamura Y."/>
            <person name="Ichinomiya M."/>
            <person name="Saitoh K."/>
            <person name="Sato N."/>
            <person name="Blanc-Mathieu R."/>
            <person name="Endo H."/>
            <person name="Kuwata A."/>
            <person name="Ogata H."/>
        </authorList>
    </citation>
    <scope>NUCLEOTIDE SEQUENCE</scope>
</reference>
<feature type="compositionally biased region" description="Basic residues" evidence="1">
    <location>
        <begin position="40"/>
        <end position="62"/>
    </location>
</feature>
<sequence length="302" mass="33789">MMLKIICLCFPQTGRIHKERQDHHDLELRASSTTESSTRWSKRHSILCTPGHKHRPARRTPKLQKDGPASPSVNLSHLSARTLPLLETPLDASLLLPLYFPGVSLPRLVALRCLHSLSHQSDELTHDILTLLDPSKQDQNSTMVKQILKIIIWCAAAREILLLLGLTELSKSLGAGFGYGGLMIGWGLKEVVQEKVISYEGWEKRRCQLNVAIDADTEGDKVGELKRAVGEYVAKLEEVKPSDPCCYCTGFTGGGLEVEVVYYICNYQDDIAKFKKVNDGVTMALKHNIDRLQIKVYKPFSV</sequence>
<name>A0A9W7EC52_9STRA</name>
<proteinExistence type="predicted"/>
<evidence type="ECO:0000313" key="3">
    <source>
        <dbReference type="Proteomes" id="UP001165082"/>
    </source>
</evidence>
<evidence type="ECO:0000256" key="1">
    <source>
        <dbReference type="SAM" id="MobiDB-lite"/>
    </source>
</evidence>
<evidence type="ECO:0000313" key="2">
    <source>
        <dbReference type="EMBL" id="GMH72665.1"/>
    </source>
</evidence>
<gene>
    <name evidence="2" type="ORF">TrRE_jg10989</name>
</gene>
<dbReference type="EMBL" id="BRXZ01002907">
    <property type="protein sequence ID" value="GMH72665.1"/>
    <property type="molecule type" value="Genomic_DNA"/>
</dbReference>
<dbReference type="AlphaFoldDB" id="A0A9W7EC52"/>
<feature type="region of interest" description="Disordered" evidence="1">
    <location>
        <begin position="21"/>
        <end position="72"/>
    </location>
</feature>
<protein>
    <submittedName>
        <fullName evidence="2">Uncharacterized protein</fullName>
    </submittedName>
</protein>
<comment type="caution">
    <text evidence="2">The sequence shown here is derived from an EMBL/GenBank/DDBJ whole genome shotgun (WGS) entry which is preliminary data.</text>
</comment>
<keyword evidence="3" id="KW-1185">Reference proteome</keyword>
<accession>A0A9W7EC52</accession>
<feature type="compositionally biased region" description="Polar residues" evidence="1">
    <location>
        <begin position="30"/>
        <end position="39"/>
    </location>
</feature>
<organism evidence="2 3">
    <name type="scientific">Triparma retinervis</name>
    <dbReference type="NCBI Taxonomy" id="2557542"/>
    <lineage>
        <taxon>Eukaryota</taxon>
        <taxon>Sar</taxon>
        <taxon>Stramenopiles</taxon>
        <taxon>Ochrophyta</taxon>
        <taxon>Bolidophyceae</taxon>
        <taxon>Parmales</taxon>
        <taxon>Triparmaceae</taxon>
        <taxon>Triparma</taxon>
    </lineage>
</organism>